<reference evidence="9 10" key="1">
    <citation type="journal article" date="2020" name="Nat. Commun.">
        <title>The structures of two archaeal type IV pili illuminate evolutionary relationships.</title>
        <authorList>
            <person name="Wang F."/>
            <person name="Baquero D.P."/>
            <person name="Su Z."/>
            <person name="Beltran L.C."/>
            <person name="Prangishvili D."/>
            <person name="Krupovic M."/>
            <person name="Egelman E.H."/>
        </authorList>
    </citation>
    <scope>NUCLEOTIDE SEQUENCE [LARGE SCALE GENOMIC DNA]</scope>
    <source>
        <strain evidence="9 10">2GA</strain>
    </source>
</reference>
<dbReference type="RefSeq" id="WP_011900378.1">
    <property type="nucleotide sequence ID" value="NZ_JAAVJF010000001.1"/>
</dbReference>
<evidence type="ECO:0000313" key="10">
    <source>
        <dbReference type="Proteomes" id="UP000554766"/>
    </source>
</evidence>
<dbReference type="GeneID" id="5056261"/>
<evidence type="ECO:0000256" key="5">
    <source>
        <dbReference type="ARBA" id="ARBA00022982"/>
    </source>
</evidence>
<dbReference type="InterPro" id="IPR017900">
    <property type="entry name" value="4Fe4S_Fe_S_CS"/>
</dbReference>
<dbReference type="PANTHER" id="PTHR43687:SF6">
    <property type="entry name" value="L-ASPARTATE SEMIALDEHYDE SULFURTRANSFERASE IRON-SULFUR SUBUNIT"/>
    <property type="match status" value="1"/>
</dbReference>
<keyword evidence="4" id="KW-0677">Repeat</keyword>
<dbReference type="Pfam" id="PF14697">
    <property type="entry name" value="Fer4_21"/>
    <property type="match status" value="1"/>
</dbReference>
<dbReference type="Proteomes" id="UP000554766">
    <property type="component" value="Unassembled WGS sequence"/>
</dbReference>
<evidence type="ECO:0000256" key="2">
    <source>
        <dbReference type="ARBA" id="ARBA00022485"/>
    </source>
</evidence>
<feature type="domain" description="4Fe-4S ferredoxin-type" evidence="8">
    <location>
        <begin position="251"/>
        <end position="278"/>
    </location>
</feature>
<dbReference type="OMA" id="CFNVCPS"/>
<feature type="domain" description="4Fe-4S ferredoxin-type" evidence="8">
    <location>
        <begin position="108"/>
        <end position="137"/>
    </location>
</feature>
<dbReference type="EMBL" id="JAAVJF010000001">
    <property type="protein sequence ID" value="NYR14588.1"/>
    <property type="molecule type" value="Genomic_DNA"/>
</dbReference>
<evidence type="ECO:0000256" key="6">
    <source>
        <dbReference type="ARBA" id="ARBA00023004"/>
    </source>
</evidence>
<keyword evidence="1" id="KW-0813">Transport</keyword>
<dbReference type="Gene3D" id="3.30.70.20">
    <property type="match status" value="3"/>
</dbReference>
<dbReference type="Pfam" id="PF13237">
    <property type="entry name" value="Fer4_10"/>
    <property type="match status" value="1"/>
</dbReference>
<keyword evidence="6" id="KW-0408">Iron</keyword>
<keyword evidence="10" id="KW-1185">Reference proteome</keyword>
<keyword evidence="7" id="KW-0411">Iron-sulfur</keyword>
<dbReference type="PROSITE" id="PS00198">
    <property type="entry name" value="4FE4S_FER_1"/>
    <property type="match status" value="3"/>
</dbReference>
<evidence type="ECO:0000256" key="1">
    <source>
        <dbReference type="ARBA" id="ARBA00022448"/>
    </source>
</evidence>
<keyword evidence="2" id="KW-0004">4Fe-4S</keyword>
<keyword evidence="5" id="KW-0249">Electron transport</keyword>
<dbReference type="SUPFAM" id="SSF54862">
    <property type="entry name" value="4Fe-4S ferredoxins"/>
    <property type="match status" value="1"/>
</dbReference>
<protein>
    <submittedName>
        <fullName evidence="9">4Fe-4S binding protein</fullName>
    </submittedName>
</protein>
<sequence>MIRRDKPSVIIARGRQDLRRLLSQTPLYFAYRGPDENWFREVAEKHSETAEWQSLPPEEAKTATRRDLITGGFIRLRDTVVVRQDKCIWCGLCAGYCPASAFEYVERAVVRVKYDLCVDCGLCNSVCPVDAIKMPSLPDTYLADLVKTSRRPLKFICDYAFEDGDEDGVRVKCIAAVPKQYLYLAAAKHGVAYAHCSRGEKCPLWPAVEKWSQALGREGNTFYVKAEKAALEPGDRWQTRMLAIAVGMPAGVVRVKEGCTLCGACVNVCPTDALSIKGHELRLVPALCIACGVCAEKCPEGVIEIRQQPEKRPYEPVVIYRDAPARCASCGKELPYTETMAKKLAERLKASGLPHEHVYLCEECRLNSSPSSP</sequence>
<dbReference type="InterPro" id="IPR017896">
    <property type="entry name" value="4Fe4S_Fe-S-bd"/>
</dbReference>
<evidence type="ECO:0000259" key="8">
    <source>
        <dbReference type="PROSITE" id="PS51379"/>
    </source>
</evidence>
<evidence type="ECO:0000313" key="9">
    <source>
        <dbReference type="EMBL" id="NYR14588.1"/>
    </source>
</evidence>
<dbReference type="GO" id="GO:0046872">
    <property type="term" value="F:metal ion binding"/>
    <property type="evidence" value="ECO:0007669"/>
    <property type="project" value="UniProtKB-KW"/>
</dbReference>
<dbReference type="InterPro" id="IPR050572">
    <property type="entry name" value="Fe-S_Ferredoxin"/>
</dbReference>
<dbReference type="GO" id="GO:0016491">
    <property type="term" value="F:oxidoreductase activity"/>
    <property type="evidence" value="ECO:0007669"/>
    <property type="project" value="UniProtKB-ARBA"/>
</dbReference>
<evidence type="ECO:0000256" key="4">
    <source>
        <dbReference type="ARBA" id="ARBA00022737"/>
    </source>
</evidence>
<evidence type="ECO:0000256" key="3">
    <source>
        <dbReference type="ARBA" id="ARBA00022723"/>
    </source>
</evidence>
<dbReference type="AlphaFoldDB" id="A0A7L4P675"/>
<dbReference type="PROSITE" id="PS51379">
    <property type="entry name" value="4FE4S_FER_2"/>
    <property type="match status" value="4"/>
</dbReference>
<feature type="domain" description="4Fe-4S ferredoxin-type" evidence="8">
    <location>
        <begin position="78"/>
        <end position="107"/>
    </location>
</feature>
<feature type="domain" description="4Fe-4S ferredoxin-type" evidence="8">
    <location>
        <begin position="279"/>
        <end position="308"/>
    </location>
</feature>
<dbReference type="PANTHER" id="PTHR43687">
    <property type="entry name" value="ADENYLYLSULFATE REDUCTASE, BETA SUBUNIT"/>
    <property type="match status" value="1"/>
</dbReference>
<name>A0A7L4P675_9CREN</name>
<evidence type="ECO:0000256" key="7">
    <source>
        <dbReference type="ARBA" id="ARBA00023014"/>
    </source>
</evidence>
<organism evidence="9 10">
    <name type="scientific">Pyrobaculum arsenaticum</name>
    <dbReference type="NCBI Taxonomy" id="121277"/>
    <lineage>
        <taxon>Archaea</taxon>
        <taxon>Thermoproteota</taxon>
        <taxon>Thermoprotei</taxon>
        <taxon>Thermoproteales</taxon>
        <taxon>Thermoproteaceae</taxon>
        <taxon>Pyrobaculum</taxon>
    </lineage>
</organism>
<proteinExistence type="predicted"/>
<dbReference type="GO" id="GO:0051539">
    <property type="term" value="F:4 iron, 4 sulfur cluster binding"/>
    <property type="evidence" value="ECO:0007669"/>
    <property type="project" value="UniProtKB-KW"/>
</dbReference>
<accession>A0A7L4P675</accession>
<comment type="caution">
    <text evidence="9">The sequence shown here is derived from an EMBL/GenBank/DDBJ whole genome shotgun (WGS) entry which is preliminary data.</text>
</comment>
<gene>
    <name evidence="9" type="ORF">HC235_01090</name>
</gene>
<keyword evidence="3" id="KW-0479">Metal-binding</keyword>